<feature type="region of interest" description="Disordered" evidence="1">
    <location>
        <begin position="34"/>
        <end position="54"/>
    </location>
</feature>
<evidence type="ECO:0000256" key="1">
    <source>
        <dbReference type="SAM" id="MobiDB-lite"/>
    </source>
</evidence>
<dbReference type="HOGENOM" id="CLU_1938424_0_0_1"/>
<name>A0A0C3CC89_HEBCY</name>
<dbReference type="AlphaFoldDB" id="A0A0C3CC89"/>
<dbReference type="Proteomes" id="UP000053424">
    <property type="component" value="Unassembled WGS sequence"/>
</dbReference>
<sequence length="130" mass="14659">MIENSEDLSIQPIMSRSIQSVSFHFSHTLSMGIQRDTGPMSTSTGESNDIRGNEHPVRKLNETAFGAKTCNCGPFNTTLLHSRNPSKRSCSNSDFSLRMKTPFCSDCVWVFWMKRHCSVSPIKVSFCRFS</sequence>
<dbReference type="EMBL" id="KN831771">
    <property type="protein sequence ID" value="KIM46405.1"/>
    <property type="molecule type" value="Genomic_DNA"/>
</dbReference>
<reference evidence="2 3" key="1">
    <citation type="submission" date="2014-04" db="EMBL/GenBank/DDBJ databases">
        <authorList>
            <consortium name="DOE Joint Genome Institute"/>
            <person name="Kuo A."/>
            <person name="Gay G."/>
            <person name="Dore J."/>
            <person name="Kohler A."/>
            <person name="Nagy L.G."/>
            <person name="Floudas D."/>
            <person name="Copeland A."/>
            <person name="Barry K.W."/>
            <person name="Cichocki N."/>
            <person name="Veneault-Fourrey C."/>
            <person name="LaButti K."/>
            <person name="Lindquist E.A."/>
            <person name="Lipzen A."/>
            <person name="Lundell T."/>
            <person name="Morin E."/>
            <person name="Murat C."/>
            <person name="Sun H."/>
            <person name="Tunlid A."/>
            <person name="Henrissat B."/>
            <person name="Grigoriev I.V."/>
            <person name="Hibbett D.S."/>
            <person name="Martin F."/>
            <person name="Nordberg H.P."/>
            <person name="Cantor M.N."/>
            <person name="Hua S.X."/>
        </authorList>
    </citation>
    <scope>NUCLEOTIDE SEQUENCE [LARGE SCALE GENOMIC DNA]</scope>
    <source>
        <strain evidence="3">h7</strain>
    </source>
</reference>
<reference evidence="3" key="2">
    <citation type="submission" date="2015-01" db="EMBL/GenBank/DDBJ databases">
        <title>Evolutionary Origins and Diversification of the Mycorrhizal Mutualists.</title>
        <authorList>
            <consortium name="DOE Joint Genome Institute"/>
            <consortium name="Mycorrhizal Genomics Consortium"/>
            <person name="Kohler A."/>
            <person name="Kuo A."/>
            <person name="Nagy L.G."/>
            <person name="Floudas D."/>
            <person name="Copeland A."/>
            <person name="Barry K.W."/>
            <person name="Cichocki N."/>
            <person name="Veneault-Fourrey C."/>
            <person name="LaButti K."/>
            <person name="Lindquist E.A."/>
            <person name="Lipzen A."/>
            <person name="Lundell T."/>
            <person name="Morin E."/>
            <person name="Murat C."/>
            <person name="Riley R."/>
            <person name="Ohm R."/>
            <person name="Sun H."/>
            <person name="Tunlid A."/>
            <person name="Henrissat B."/>
            <person name="Grigoriev I.V."/>
            <person name="Hibbett D.S."/>
            <person name="Martin F."/>
        </authorList>
    </citation>
    <scope>NUCLEOTIDE SEQUENCE [LARGE SCALE GENOMIC DNA]</scope>
    <source>
        <strain evidence="3">h7</strain>
    </source>
</reference>
<evidence type="ECO:0000313" key="3">
    <source>
        <dbReference type="Proteomes" id="UP000053424"/>
    </source>
</evidence>
<gene>
    <name evidence="2" type="ORF">M413DRAFT_313661</name>
</gene>
<accession>A0A0C3CC89</accession>
<proteinExistence type="predicted"/>
<protein>
    <submittedName>
        <fullName evidence="2">Uncharacterized protein</fullName>
    </submittedName>
</protein>
<keyword evidence="3" id="KW-1185">Reference proteome</keyword>
<evidence type="ECO:0000313" key="2">
    <source>
        <dbReference type="EMBL" id="KIM46405.1"/>
    </source>
</evidence>
<organism evidence="2 3">
    <name type="scientific">Hebeloma cylindrosporum</name>
    <dbReference type="NCBI Taxonomy" id="76867"/>
    <lineage>
        <taxon>Eukaryota</taxon>
        <taxon>Fungi</taxon>
        <taxon>Dikarya</taxon>
        <taxon>Basidiomycota</taxon>
        <taxon>Agaricomycotina</taxon>
        <taxon>Agaricomycetes</taxon>
        <taxon>Agaricomycetidae</taxon>
        <taxon>Agaricales</taxon>
        <taxon>Agaricineae</taxon>
        <taxon>Hymenogastraceae</taxon>
        <taxon>Hebeloma</taxon>
    </lineage>
</organism>